<name>A0A0H5PK75_NOCFR</name>
<sequence length="130" mass="14226">MPTNGPFGIDPEDFERALREAGTELRDLLGKAGVYLDRVDHASVAGLTSLLAQFVPSRPARPPEPEGEITGESGSGVWVIYRLDDGGEARVDQVFPSELEALRAHRDNTDERRRVRFLPYGVPASVLDAP</sequence>
<dbReference type="Proteomes" id="UP000057820">
    <property type="component" value="Plasmid 2"/>
</dbReference>
<gene>
    <name evidence="1" type="ORF">ERS450000_05179</name>
</gene>
<evidence type="ECO:0008006" key="3">
    <source>
        <dbReference type="Google" id="ProtNLM"/>
    </source>
</evidence>
<dbReference type="KEGG" id="nfr:ERS450000_05179"/>
<dbReference type="AlphaFoldDB" id="A0A0H5PK75"/>
<proteinExistence type="predicted"/>
<dbReference type="OMA" id="HIEQVYP"/>
<keyword evidence="1" id="KW-0614">Plasmid</keyword>
<geneLocation type="plasmid" evidence="1">
    <name>2</name>
</geneLocation>
<reference evidence="2" key="1">
    <citation type="submission" date="2015-03" db="EMBL/GenBank/DDBJ databases">
        <authorList>
            <consortium name="Pathogen Informatics"/>
        </authorList>
    </citation>
    <scope>NUCLEOTIDE SEQUENCE [LARGE SCALE GENOMIC DNA]</scope>
    <source>
        <strain evidence="2">NCTC11134</strain>
        <plasmid evidence="2">2</plasmid>
    </source>
</reference>
<protein>
    <recommendedName>
        <fullName evidence="3">Transmembrane protein</fullName>
    </recommendedName>
</protein>
<dbReference type="EMBL" id="LN868939">
    <property type="protein sequence ID" value="CRY82846.1"/>
    <property type="molecule type" value="Genomic_DNA"/>
</dbReference>
<organism evidence="1 2">
    <name type="scientific">Nocardia farcinica</name>
    <dbReference type="NCBI Taxonomy" id="37329"/>
    <lineage>
        <taxon>Bacteria</taxon>
        <taxon>Bacillati</taxon>
        <taxon>Actinomycetota</taxon>
        <taxon>Actinomycetes</taxon>
        <taxon>Mycobacteriales</taxon>
        <taxon>Nocardiaceae</taxon>
        <taxon>Nocardia</taxon>
    </lineage>
</organism>
<evidence type="ECO:0000313" key="1">
    <source>
        <dbReference type="EMBL" id="CRY82846.1"/>
    </source>
</evidence>
<dbReference type="GeneID" id="61135348"/>
<dbReference type="RefSeq" id="WP_011211285.1">
    <property type="nucleotide sequence ID" value="NZ_CAACYE020000001.1"/>
</dbReference>
<evidence type="ECO:0000313" key="2">
    <source>
        <dbReference type="Proteomes" id="UP000057820"/>
    </source>
</evidence>
<accession>A0A0H5PK75</accession>